<evidence type="ECO:0000313" key="8">
    <source>
        <dbReference type="EMBL" id="RZN62854.1"/>
    </source>
</evidence>
<dbReference type="Pfam" id="PF01850">
    <property type="entry name" value="PIN"/>
    <property type="match status" value="1"/>
</dbReference>
<keyword evidence="2" id="KW-0540">Nuclease</keyword>
<evidence type="ECO:0000313" key="7">
    <source>
        <dbReference type="EMBL" id="RSN71746.1"/>
    </source>
</evidence>
<reference evidence="8 10" key="2">
    <citation type="journal article" date="2019" name="Nat. Microbiol.">
        <title>Wide diversity of methane and short-chain alkane metabolisms in uncultured archaea.</title>
        <authorList>
            <person name="Borrel G."/>
            <person name="Adam P.S."/>
            <person name="McKay L.J."/>
            <person name="Chen L.X."/>
            <person name="Sierra-Garcia I.N."/>
            <person name="Sieber C.M."/>
            <person name="Letourneur Q."/>
            <person name="Ghozlane A."/>
            <person name="Andersen G.L."/>
            <person name="Li W.J."/>
            <person name="Hallam S.J."/>
            <person name="Muyzer G."/>
            <person name="de Oliveira V.M."/>
            <person name="Inskeep W.P."/>
            <person name="Banfield J.F."/>
            <person name="Gribaldo S."/>
        </authorList>
    </citation>
    <scope>NUCLEOTIDE SEQUENCE [LARGE SCALE GENOMIC DNA]</scope>
    <source>
        <strain evidence="8">NM4</strain>
    </source>
</reference>
<dbReference type="PANTHER" id="PTHR42740">
    <property type="entry name" value="RIBONUCLEASE VAPC3"/>
    <property type="match status" value="1"/>
</dbReference>
<keyword evidence="1" id="KW-1277">Toxin-antitoxin system</keyword>
<dbReference type="EMBL" id="RCOS01000170">
    <property type="protein sequence ID" value="RSN71746.1"/>
    <property type="molecule type" value="Genomic_DNA"/>
</dbReference>
<proteinExistence type="predicted"/>
<dbReference type="GO" id="GO:0046872">
    <property type="term" value="F:metal ion binding"/>
    <property type="evidence" value="ECO:0007669"/>
    <property type="project" value="UniProtKB-KW"/>
</dbReference>
<dbReference type="EMBL" id="RXII01000032">
    <property type="protein sequence ID" value="RZN62854.1"/>
    <property type="molecule type" value="Genomic_DNA"/>
</dbReference>
<keyword evidence="3" id="KW-0479">Metal-binding</keyword>
<evidence type="ECO:0000256" key="2">
    <source>
        <dbReference type="ARBA" id="ARBA00022722"/>
    </source>
</evidence>
<dbReference type="AlphaFoldDB" id="A0A3R9X085"/>
<reference evidence="7 9" key="1">
    <citation type="submission" date="2018-10" db="EMBL/GenBank/DDBJ databases">
        <title>Co-occurring genomic capacity for anaerobic methane metabolism and dissimilatory sulfite reduction discovered in the Korarchaeota.</title>
        <authorList>
            <person name="Mckay L.J."/>
            <person name="Dlakic M."/>
            <person name="Fields M.W."/>
            <person name="Delmont T.O."/>
            <person name="Eren A.M."/>
            <person name="Jay Z.J."/>
            <person name="Klingelsmith K.B."/>
            <person name="Rusch D.B."/>
            <person name="Inskeep W.P."/>
        </authorList>
    </citation>
    <scope>NUCLEOTIDE SEQUENCE [LARGE SCALE GENOMIC DNA]</scope>
    <source>
        <strain evidence="7 9">MDKW</strain>
    </source>
</reference>
<dbReference type="PANTHER" id="PTHR42740:SF2">
    <property type="entry name" value="RIBONUCLEASE VAPC1"/>
    <property type="match status" value="1"/>
</dbReference>
<dbReference type="Gene3D" id="3.40.50.1010">
    <property type="entry name" value="5'-nuclease"/>
    <property type="match status" value="1"/>
</dbReference>
<dbReference type="Proteomes" id="UP000277582">
    <property type="component" value="Unassembled WGS sequence"/>
</dbReference>
<dbReference type="GO" id="GO:0004540">
    <property type="term" value="F:RNA nuclease activity"/>
    <property type="evidence" value="ECO:0007669"/>
    <property type="project" value="TreeGrafter"/>
</dbReference>
<name>A0A3R9X085_9CREN</name>
<dbReference type="GO" id="GO:0016787">
    <property type="term" value="F:hydrolase activity"/>
    <property type="evidence" value="ECO:0007669"/>
    <property type="project" value="UniProtKB-KW"/>
</dbReference>
<dbReference type="GO" id="GO:0003677">
    <property type="term" value="F:DNA binding"/>
    <property type="evidence" value="ECO:0007669"/>
    <property type="project" value="UniProtKB-KW"/>
</dbReference>
<gene>
    <name evidence="7" type="ORF">D6D85_15540</name>
    <name evidence="8" type="ORF">EF810_01875</name>
</gene>
<dbReference type="RefSeq" id="WP_125672876.1">
    <property type="nucleotide sequence ID" value="NZ_RCOS01000170.1"/>
</dbReference>
<evidence type="ECO:0000313" key="9">
    <source>
        <dbReference type="Proteomes" id="UP000277582"/>
    </source>
</evidence>
<comment type="caution">
    <text evidence="7">The sequence shown here is derived from an EMBL/GenBank/DDBJ whole genome shotgun (WGS) entry which is preliminary data.</text>
</comment>
<organism evidence="7 9">
    <name type="scientific">Candidatus Methanodesulfokora washburnensis</name>
    <dbReference type="NCBI Taxonomy" id="2478471"/>
    <lineage>
        <taxon>Archaea</taxon>
        <taxon>Thermoproteota</taxon>
        <taxon>Candidatus Korarchaeia</taxon>
        <taxon>Candidatus Korarchaeia incertae sedis</taxon>
        <taxon>Candidatus Methanodesulfokora</taxon>
    </lineage>
</organism>
<evidence type="ECO:0000256" key="3">
    <source>
        <dbReference type="ARBA" id="ARBA00022723"/>
    </source>
</evidence>
<sequence length="86" mass="10095">MTEITVLEYPPILKYLKFYGKIYYLRRSDLNLALKIQIDLRKIGSQKSIPDILIASICINRNEELITNDNDFFDIAKVSNLRVKFI</sequence>
<dbReference type="InterPro" id="IPR002716">
    <property type="entry name" value="PIN_dom"/>
</dbReference>
<dbReference type="OrthoDB" id="371667at2157"/>
<evidence type="ECO:0000256" key="4">
    <source>
        <dbReference type="ARBA" id="ARBA00022801"/>
    </source>
</evidence>
<dbReference type="Proteomes" id="UP000316217">
    <property type="component" value="Unassembled WGS sequence"/>
</dbReference>
<feature type="domain" description="PIN" evidence="6">
    <location>
        <begin position="32"/>
        <end position="77"/>
    </location>
</feature>
<keyword evidence="7" id="KW-0238">DNA-binding</keyword>
<dbReference type="InterPro" id="IPR051749">
    <property type="entry name" value="PINc/VapC_TA_RNase"/>
</dbReference>
<keyword evidence="5" id="KW-0460">Magnesium</keyword>
<dbReference type="InterPro" id="IPR029060">
    <property type="entry name" value="PIN-like_dom_sf"/>
</dbReference>
<accession>A0A3R9X085</accession>
<dbReference type="SUPFAM" id="SSF88723">
    <property type="entry name" value="PIN domain-like"/>
    <property type="match status" value="1"/>
</dbReference>
<evidence type="ECO:0000259" key="6">
    <source>
        <dbReference type="Pfam" id="PF01850"/>
    </source>
</evidence>
<evidence type="ECO:0000313" key="10">
    <source>
        <dbReference type="Proteomes" id="UP000316217"/>
    </source>
</evidence>
<keyword evidence="9" id="KW-1185">Reference proteome</keyword>
<keyword evidence="4" id="KW-0378">Hydrolase</keyword>
<evidence type="ECO:0000256" key="1">
    <source>
        <dbReference type="ARBA" id="ARBA00022649"/>
    </source>
</evidence>
<protein>
    <submittedName>
        <fullName evidence="7">DNA-binding protein</fullName>
    </submittedName>
</protein>
<evidence type="ECO:0000256" key="5">
    <source>
        <dbReference type="ARBA" id="ARBA00022842"/>
    </source>
</evidence>